<dbReference type="EMBL" id="OUUZ01000010">
    <property type="protein sequence ID" value="SPQ23459.1"/>
    <property type="molecule type" value="Genomic_DNA"/>
</dbReference>
<protein>
    <submittedName>
        <fullName evidence="7">2a11eb47-bf75-4b1b-900a-46695c9ecb28</fullName>
    </submittedName>
</protein>
<dbReference type="SUPFAM" id="SSF50985">
    <property type="entry name" value="RCC1/BLIP-II"/>
    <property type="match status" value="1"/>
</dbReference>
<evidence type="ECO:0000256" key="3">
    <source>
        <dbReference type="PROSITE-ProRule" id="PRU00235"/>
    </source>
</evidence>
<dbReference type="InterPro" id="IPR000408">
    <property type="entry name" value="Reg_chr_condens"/>
</dbReference>
<dbReference type="Proteomes" id="UP000289323">
    <property type="component" value="Unassembled WGS sequence"/>
</dbReference>
<feature type="repeat" description="RCC1" evidence="3">
    <location>
        <begin position="135"/>
        <end position="224"/>
    </location>
</feature>
<dbReference type="Pfam" id="PF13540">
    <property type="entry name" value="RCC1_2"/>
    <property type="match status" value="1"/>
</dbReference>
<dbReference type="PANTHER" id="PTHR45982:SF1">
    <property type="entry name" value="REGULATOR OF CHROMOSOME CONDENSATION"/>
    <property type="match status" value="1"/>
</dbReference>
<keyword evidence="4" id="KW-0175">Coiled coil</keyword>
<feature type="domain" description="RCC1-like" evidence="6">
    <location>
        <begin position="206"/>
        <end position="399"/>
    </location>
</feature>
<feature type="region of interest" description="Disordered" evidence="5">
    <location>
        <begin position="1"/>
        <end position="70"/>
    </location>
</feature>
<accession>A0A446BLU4</accession>
<dbReference type="AlphaFoldDB" id="A0A446BLU4"/>
<organism evidence="7 8">
    <name type="scientific">Thermothielavioides terrestris</name>
    <dbReference type="NCBI Taxonomy" id="2587410"/>
    <lineage>
        <taxon>Eukaryota</taxon>
        <taxon>Fungi</taxon>
        <taxon>Dikarya</taxon>
        <taxon>Ascomycota</taxon>
        <taxon>Pezizomycotina</taxon>
        <taxon>Sordariomycetes</taxon>
        <taxon>Sordariomycetidae</taxon>
        <taxon>Sordariales</taxon>
        <taxon>Chaetomiaceae</taxon>
        <taxon>Thermothielavioides</taxon>
    </lineage>
</organism>
<reference evidence="7 8" key="1">
    <citation type="submission" date="2018-04" db="EMBL/GenBank/DDBJ databases">
        <authorList>
            <person name="Huttner S."/>
            <person name="Dainat J."/>
        </authorList>
    </citation>
    <scope>NUCLEOTIDE SEQUENCE [LARGE SCALE GENOMIC DNA]</scope>
</reference>
<proteinExistence type="predicted"/>
<evidence type="ECO:0000256" key="1">
    <source>
        <dbReference type="ARBA" id="ARBA00022658"/>
    </source>
</evidence>
<dbReference type="Pfam" id="PF06772">
    <property type="entry name" value="LtrA"/>
    <property type="match status" value="1"/>
</dbReference>
<dbReference type="GO" id="GO:0005085">
    <property type="term" value="F:guanyl-nucleotide exchange factor activity"/>
    <property type="evidence" value="ECO:0007669"/>
    <property type="project" value="TreeGrafter"/>
</dbReference>
<dbReference type="Pfam" id="PF25390">
    <property type="entry name" value="WD40_RLD"/>
    <property type="match status" value="1"/>
</dbReference>
<dbReference type="PROSITE" id="PS00625">
    <property type="entry name" value="RCC1_1"/>
    <property type="match status" value="1"/>
</dbReference>
<dbReference type="PRINTS" id="PR00633">
    <property type="entry name" value="RCCNDNSATION"/>
</dbReference>
<evidence type="ECO:0000313" key="7">
    <source>
        <dbReference type="EMBL" id="SPQ23459.1"/>
    </source>
</evidence>
<evidence type="ECO:0000313" key="8">
    <source>
        <dbReference type="Proteomes" id="UP000289323"/>
    </source>
</evidence>
<evidence type="ECO:0000256" key="5">
    <source>
        <dbReference type="SAM" id="MobiDB-lite"/>
    </source>
</evidence>
<feature type="repeat" description="RCC1" evidence="3">
    <location>
        <begin position="225"/>
        <end position="281"/>
    </location>
</feature>
<keyword evidence="1" id="KW-0344">Guanine-nucleotide releasing factor</keyword>
<sequence length="715" mass="76942">MAKRGVESLGTDWARSKRQRPRPLHGSSGLVVAAPAAPRPPKRKHPGSGRAAPEAGRHHTDQAAEPRVINQPPTEVLAVLVFGNGDAGELGLGPAVQEAARPRLNPYLNPDDPSALRVVQIACGGMHTVALTEDNRIVTWGVNDNGALGRETAWVGALRDVDGDPEEDGELNPLEATPSPIPSRDVYGWGTFKDPQGNERFGYDIRDVKYVACGDYHSLAIDKKDQVWAWGLNSFGEAGYAKGAGTGDVVLPFPMKVPALRGKSVVCLAGGSHHSAAVTADGQCLVWGRLDGGQLGIAFSPDTLRDAKRIRSDERGKPRICLQPTPVPGIGRVYHVACGSDHTIFITREGTAYATGFNAQGQLGLGHEDDVEVAQLIKGKALQGRMLVWAGAGGQFSVIAARRNAKPDANSSSPDGRSVLVALPQHVDALRRRYTRTRSSAHNPAAAAAVDPPVQIEAQVVQHGSDEHRALLRQARAHHATRREALRARLGAEVVDELEAARAQLDVLDKQLRELEEQVAEEGGVGRLNLNFSKFGFDTKLRTYVDEAAAGEEGEAGGGGGGVASSAASSYSVGKAGAAGAMKLVKRPVIRQYFHRGLLWRSAEETEVLSFELFFDLLYVGIIAINGDHAAEEADGHELLRFVVTFAMSWRIWADVQQIISWFETDDILQRLEILFLIACLLGQTTNMLQAFGNGQDSFTNLVAFYLAARLFIAI</sequence>
<name>A0A446BLU4_9PEZI</name>
<gene>
    <name evidence="7" type="ORF">TT172_LOCUS5878</name>
</gene>
<feature type="coiled-coil region" evidence="4">
    <location>
        <begin position="498"/>
        <end position="525"/>
    </location>
</feature>
<dbReference type="PANTHER" id="PTHR45982">
    <property type="entry name" value="REGULATOR OF CHROMOSOME CONDENSATION"/>
    <property type="match status" value="1"/>
</dbReference>
<feature type="repeat" description="RCC1" evidence="3">
    <location>
        <begin position="77"/>
        <end position="134"/>
    </location>
</feature>
<evidence type="ECO:0000256" key="4">
    <source>
        <dbReference type="SAM" id="Coils"/>
    </source>
</evidence>
<feature type="repeat" description="RCC1" evidence="3">
    <location>
        <begin position="282"/>
        <end position="349"/>
    </location>
</feature>
<dbReference type="InterPro" id="IPR009091">
    <property type="entry name" value="RCC1/BLIP-II"/>
</dbReference>
<evidence type="ECO:0000256" key="2">
    <source>
        <dbReference type="ARBA" id="ARBA00022737"/>
    </source>
</evidence>
<keyword evidence="2" id="KW-0677">Repeat</keyword>
<dbReference type="Gene3D" id="2.130.10.30">
    <property type="entry name" value="Regulator of chromosome condensation 1/beta-lactamase-inhibitor protein II"/>
    <property type="match status" value="2"/>
</dbReference>
<feature type="compositionally biased region" description="Basic and acidic residues" evidence="5">
    <location>
        <begin position="55"/>
        <end position="64"/>
    </location>
</feature>
<dbReference type="InterPro" id="IPR010640">
    <property type="entry name" value="Low_temperature_requirement_A"/>
</dbReference>
<evidence type="ECO:0000259" key="6">
    <source>
        <dbReference type="Pfam" id="PF25390"/>
    </source>
</evidence>
<feature type="repeat" description="RCC1" evidence="3">
    <location>
        <begin position="350"/>
        <end position="403"/>
    </location>
</feature>
<dbReference type="InterPro" id="IPR051553">
    <property type="entry name" value="Ran_GTPase-activating"/>
</dbReference>
<dbReference type="InterPro" id="IPR058923">
    <property type="entry name" value="RCC1-like_dom"/>
</dbReference>
<dbReference type="PROSITE" id="PS00626">
    <property type="entry name" value="RCC1_2"/>
    <property type="match status" value="4"/>
</dbReference>
<dbReference type="PROSITE" id="PS50012">
    <property type="entry name" value="RCC1_3"/>
    <property type="match status" value="5"/>
</dbReference>
<dbReference type="GO" id="GO:0005737">
    <property type="term" value="C:cytoplasm"/>
    <property type="evidence" value="ECO:0007669"/>
    <property type="project" value="TreeGrafter"/>
</dbReference>